<dbReference type="AlphaFoldDB" id="A0A2H0WN38"/>
<evidence type="ECO:0000256" key="5">
    <source>
        <dbReference type="ARBA" id="ARBA00023284"/>
    </source>
</evidence>
<evidence type="ECO:0000256" key="3">
    <source>
        <dbReference type="ARBA" id="ARBA00023002"/>
    </source>
</evidence>
<proteinExistence type="inferred from homology"/>
<evidence type="ECO:0000256" key="1">
    <source>
        <dbReference type="ARBA" id="ARBA00005791"/>
    </source>
</evidence>
<reference evidence="9" key="1">
    <citation type="submission" date="2017-09" db="EMBL/GenBank/DDBJ databases">
        <title>Depth-based differentiation of microbial function through sediment-hosted aquifers and enrichment of novel symbionts in the deep terrestrial subsurface.</title>
        <authorList>
            <person name="Probst A.J."/>
            <person name="Ladd B."/>
            <person name="Jarett J.K."/>
            <person name="Geller-Mcgrath D.E."/>
            <person name="Sieber C.M.K."/>
            <person name="Emerson J.B."/>
            <person name="Anantharaman K."/>
            <person name="Thomas B.C."/>
            <person name="Malmstrom R."/>
            <person name="Stieglmeier M."/>
            <person name="Klingl A."/>
            <person name="Woyke T."/>
            <person name="Ryan C.M."/>
            <person name="Banfield J.F."/>
        </authorList>
    </citation>
    <scope>NUCLEOTIDE SEQUENCE [LARGE SCALE GENOMIC DNA]</scope>
</reference>
<dbReference type="EMBL" id="PEZJ01000010">
    <property type="protein sequence ID" value="PIS14066.1"/>
    <property type="molecule type" value="Genomic_DNA"/>
</dbReference>
<dbReference type="PANTHER" id="PTHR13887">
    <property type="entry name" value="GLUTATHIONE S-TRANSFERASE KAPPA"/>
    <property type="match status" value="1"/>
</dbReference>
<protein>
    <recommendedName>
        <fullName evidence="7">Thioredoxin-like fold domain-containing protein</fullName>
    </recommendedName>
</protein>
<keyword evidence="2" id="KW-0732">Signal</keyword>
<dbReference type="GO" id="GO:0016491">
    <property type="term" value="F:oxidoreductase activity"/>
    <property type="evidence" value="ECO:0007669"/>
    <property type="project" value="UniProtKB-KW"/>
</dbReference>
<evidence type="ECO:0000259" key="7">
    <source>
        <dbReference type="Pfam" id="PF13462"/>
    </source>
</evidence>
<comment type="caution">
    <text evidence="8">The sequence shown here is derived from an EMBL/GenBank/DDBJ whole genome shotgun (WGS) entry which is preliminary data.</text>
</comment>
<accession>A0A2H0WN38</accession>
<dbReference type="PANTHER" id="PTHR13887:SF14">
    <property type="entry name" value="DISULFIDE BOND FORMATION PROTEIN D"/>
    <property type="match status" value="1"/>
</dbReference>
<feature type="domain" description="Thioredoxin-like fold" evidence="7">
    <location>
        <begin position="125"/>
        <end position="256"/>
    </location>
</feature>
<keyword evidence="4" id="KW-1015">Disulfide bond</keyword>
<dbReference type="InterPro" id="IPR012336">
    <property type="entry name" value="Thioredoxin-like_fold"/>
</dbReference>
<evidence type="ECO:0000256" key="2">
    <source>
        <dbReference type="ARBA" id="ARBA00022729"/>
    </source>
</evidence>
<comment type="similarity">
    <text evidence="1">Belongs to the thioredoxin family. DsbA subfamily.</text>
</comment>
<evidence type="ECO:0000256" key="6">
    <source>
        <dbReference type="SAM" id="Phobius"/>
    </source>
</evidence>
<evidence type="ECO:0000313" key="9">
    <source>
        <dbReference type="Proteomes" id="UP000230033"/>
    </source>
</evidence>
<dbReference type="SUPFAM" id="SSF52833">
    <property type="entry name" value="Thioredoxin-like"/>
    <property type="match status" value="1"/>
</dbReference>
<sequence length="261" mass="27919">MTEKTKNLTTPVLVVLLVVAAFLVGTLWTKNQALEKGQGEAASPTSGATKIAPLTVDMLKNAFSKSVIKFGDAKGKLLFVEVSDPSCPYCQIAAGQNGELNKQAGDRFKLVKDGGTYVAPVPEIKKLVDSGKASFTFLYFPGHGSGEMGTKAMYCAFEKGKYWEVHDKLMSSEGYALLNNTVKNDKAKSGEVANFLKAVFDPAVMKDCLDSGKYDSQLQIDQGLASELGVSGTPGFFINTTNFAGAYSYKDMETAVTGALK</sequence>
<keyword evidence="3" id="KW-0560">Oxidoreductase</keyword>
<keyword evidence="6" id="KW-0812">Transmembrane</keyword>
<dbReference type="InterPro" id="IPR036249">
    <property type="entry name" value="Thioredoxin-like_sf"/>
</dbReference>
<dbReference type="Gene3D" id="3.40.30.10">
    <property type="entry name" value="Glutaredoxin"/>
    <property type="match status" value="1"/>
</dbReference>
<keyword evidence="6" id="KW-1133">Transmembrane helix</keyword>
<organism evidence="8 9">
    <name type="scientific">Candidatus Shapirobacteria bacterium CG09_land_8_20_14_0_10_47_13</name>
    <dbReference type="NCBI Taxonomy" id="1974481"/>
    <lineage>
        <taxon>Bacteria</taxon>
        <taxon>Candidatus Shapironibacteriota</taxon>
    </lineage>
</organism>
<keyword evidence="5" id="KW-0676">Redox-active center</keyword>
<keyword evidence="6" id="KW-0472">Membrane</keyword>
<evidence type="ECO:0000256" key="4">
    <source>
        <dbReference type="ARBA" id="ARBA00023157"/>
    </source>
</evidence>
<gene>
    <name evidence="8" type="ORF">COT65_00865</name>
</gene>
<dbReference type="Pfam" id="PF13462">
    <property type="entry name" value="Thioredoxin_4"/>
    <property type="match status" value="1"/>
</dbReference>
<name>A0A2H0WN38_9BACT</name>
<dbReference type="Proteomes" id="UP000230033">
    <property type="component" value="Unassembled WGS sequence"/>
</dbReference>
<feature type="transmembrane region" description="Helical" evidence="6">
    <location>
        <begin position="12"/>
        <end position="29"/>
    </location>
</feature>
<evidence type="ECO:0000313" key="8">
    <source>
        <dbReference type="EMBL" id="PIS14066.1"/>
    </source>
</evidence>